<keyword evidence="2" id="KW-0812">Transmembrane</keyword>
<proteinExistence type="predicted"/>
<gene>
    <name evidence="3" type="ORF">C7441_101135</name>
</gene>
<dbReference type="EMBL" id="QGGG01000001">
    <property type="protein sequence ID" value="PWJ86256.1"/>
    <property type="molecule type" value="Genomic_DNA"/>
</dbReference>
<keyword evidence="2" id="KW-0472">Membrane</keyword>
<dbReference type="Proteomes" id="UP000245396">
    <property type="component" value="Unassembled WGS sequence"/>
</dbReference>
<name>A0A316CB00_PSESE</name>
<dbReference type="STRING" id="1192868.GCA_000304395_04278"/>
<dbReference type="AlphaFoldDB" id="A0A316CB00"/>
<evidence type="ECO:0000256" key="2">
    <source>
        <dbReference type="SAM" id="Phobius"/>
    </source>
</evidence>
<organism evidence="3 4">
    <name type="scientific">Pseudaminobacter salicylatoxidans</name>
    <dbReference type="NCBI Taxonomy" id="93369"/>
    <lineage>
        <taxon>Bacteria</taxon>
        <taxon>Pseudomonadati</taxon>
        <taxon>Pseudomonadota</taxon>
        <taxon>Alphaproteobacteria</taxon>
        <taxon>Hyphomicrobiales</taxon>
        <taxon>Phyllobacteriaceae</taxon>
        <taxon>Pseudaminobacter</taxon>
    </lineage>
</organism>
<evidence type="ECO:0000313" key="4">
    <source>
        <dbReference type="Proteomes" id="UP000245396"/>
    </source>
</evidence>
<dbReference type="RefSeq" id="WP_109611273.1">
    <property type="nucleotide sequence ID" value="NZ_QGGG01000001.1"/>
</dbReference>
<protein>
    <submittedName>
        <fullName evidence="3">Uncharacterized protein</fullName>
    </submittedName>
</protein>
<feature type="region of interest" description="Disordered" evidence="1">
    <location>
        <begin position="76"/>
        <end position="97"/>
    </location>
</feature>
<keyword evidence="2" id="KW-1133">Transmembrane helix</keyword>
<reference evidence="3 4" key="1">
    <citation type="submission" date="2018-05" db="EMBL/GenBank/DDBJ databases">
        <title>Genomic Encyclopedia of Type Strains, Phase IV (KMG-IV): sequencing the most valuable type-strain genomes for metagenomic binning, comparative biology and taxonomic classification.</title>
        <authorList>
            <person name="Goeker M."/>
        </authorList>
    </citation>
    <scope>NUCLEOTIDE SEQUENCE [LARGE SCALE GENOMIC DNA]</scope>
    <source>
        <strain evidence="3 4">DSM 6986</strain>
    </source>
</reference>
<feature type="transmembrane region" description="Helical" evidence="2">
    <location>
        <begin position="51"/>
        <end position="68"/>
    </location>
</feature>
<feature type="transmembrane region" description="Helical" evidence="2">
    <location>
        <begin position="20"/>
        <end position="39"/>
    </location>
</feature>
<comment type="caution">
    <text evidence="3">The sequence shown here is derived from an EMBL/GenBank/DDBJ whole genome shotgun (WGS) entry which is preliminary data.</text>
</comment>
<accession>A0A316CB00</accession>
<keyword evidence="4" id="KW-1185">Reference proteome</keyword>
<dbReference type="OrthoDB" id="8481795at2"/>
<sequence length="97" mass="10696">MPRPPASSREERTDREDIAFLVPFFGVVLLSPPLLNLFADLRLPFGVPFETAYLFGVWILVIAGAILLSRARQFREGTPRTDAENAAPSVAEPPEST</sequence>
<evidence type="ECO:0000256" key="1">
    <source>
        <dbReference type="SAM" id="MobiDB-lite"/>
    </source>
</evidence>
<evidence type="ECO:0000313" key="3">
    <source>
        <dbReference type="EMBL" id="PWJ86256.1"/>
    </source>
</evidence>